<dbReference type="Pfam" id="PF00176">
    <property type="entry name" value="SNF2-rel_dom"/>
    <property type="match status" value="1"/>
</dbReference>
<evidence type="ECO:0000259" key="6">
    <source>
        <dbReference type="PROSITE" id="PS51194"/>
    </source>
</evidence>
<dbReference type="GO" id="GO:0005524">
    <property type="term" value="F:ATP binding"/>
    <property type="evidence" value="ECO:0007669"/>
    <property type="project" value="UniProtKB-KW"/>
</dbReference>
<evidence type="ECO:0000256" key="4">
    <source>
        <dbReference type="ARBA" id="ARBA00022840"/>
    </source>
</evidence>
<dbReference type="InterPro" id="IPR027417">
    <property type="entry name" value="P-loop_NTPase"/>
</dbReference>
<dbReference type="InterPro" id="IPR057342">
    <property type="entry name" value="DEXDc_RapA"/>
</dbReference>
<name>A0AAP8NKH1_9BACT</name>
<reference evidence="7 8" key="1">
    <citation type="journal article" date="2017" name="BMC Genomics">
        <title>Genome sequencing of 39 Akkermansia muciniphila isolates reveals its population structure, genomic and functional diverisity, and global distribution in mammalian gut microbiotas.</title>
        <authorList>
            <person name="Guo X."/>
            <person name="Li S."/>
            <person name="Zhang J."/>
            <person name="Wu F."/>
            <person name="Li X."/>
            <person name="Wu D."/>
            <person name="Zhang M."/>
            <person name="Ou Z."/>
            <person name="Jie Z."/>
            <person name="Yan Q."/>
            <person name="Li P."/>
            <person name="Yi J."/>
            <person name="Peng Y."/>
        </authorList>
    </citation>
    <scope>NUCLEOTIDE SEQUENCE [LARGE SCALE GENOMIC DNA]</scope>
    <source>
        <strain evidence="7 8">GP43</strain>
    </source>
</reference>
<dbReference type="Gene3D" id="3.30.870.10">
    <property type="entry name" value="Endonuclease Chain A"/>
    <property type="match status" value="1"/>
</dbReference>
<dbReference type="CDD" id="cd18793">
    <property type="entry name" value="SF2_C_SNF"/>
    <property type="match status" value="1"/>
</dbReference>
<dbReference type="PROSITE" id="PS51192">
    <property type="entry name" value="HELICASE_ATP_BIND_1"/>
    <property type="match status" value="1"/>
</dbReference>
<accession>A0AAP8NKH1</accession>
<dbReference type="EMBL" id="PJKN01000004">
    <property type="protein sequence ID" value="PNC55950.1"/>
    <property type="molecule type" value="Genomic_DNA"/>
</dbReference>
<dbReference type="GO" id="GO:0016787">
    <property type="term" value="F:hydrolase activity"/>
    <property type="evidence" value="ECO:0007669"/>
    <property type="project" value="UniProtKB-KW"/>
</dbReference>
<evidence type="ECO:0000313" key="8">
    <source>
        <dbReference type="Proteomes" id="UP000235914"/>
    </source>
</evidence>
<dbReference type="AlphaFoldDB" id="A0AAP8NKH1"/>
<dbReference type="InterPro" id="IPR014001">
    <property type="entry name" value="Helicase_ATP-bd"/>
</dbReference>
<evidence type="ECO:0000256" key="2">
    <source>
        <dbReference type="ARBA" id="ARBA00022801"/>
    </source>
</evidence>
<dbReference type="SMART" id="SM00487">
    <property type="entry name" value="DEXDc"/>
    <property type="match status" value="1"/>
</dbReference>
<gene>
    <name evidence="7" type="ORF">CXU09_07645</name>
</gene>
<dbReference type="PROSITE" id="PS51194">
    <property type="entry name" value="HELICASE_CTER"/>
    <property type="match status" value="1"/>
</dbReference>
<dbReference type="Proteomes" id="UP000235914">
    <property type="component" value="Unassembled WGS sequence"/>
</dbReference>
<dbReference type="PANTHER" id="PTHR45766:SF6">
    <property type="entry name" value="SWI_SNF-RELATED MATRIX-ASSOCIATED ACTIN-DEPENDENT REGULATOR OF CHROMATIN SUBFAMILY A-LIKE PROTEIN 1"/>
    <property type="match status" value="1"/>
</dbReference>
<proteinExistence type="predicted"/>
<dbReference type="NCBIfam" id="NF042964">
    <property type="entry name" value="phospholipD_antiphage"/>
    <property type="match status" value="1"/>
</dbReference>
<dbReference type="InterPro" id="IPR025202">
    <property type="entry name" value="PLD-like_dom"/>
</dbReference>
<protein>
    <submittedName>
        <fullName evidence="7">DEAD/DEAH box helicase</fullName>
    </submittedName>
</protein>
<dbReference type="Gene3D" id="3.40.50.10810">
    <property type="entry name" value="Tandem AAA-ATPase domain"/>
    <property type="match status" value="1"/>
</dbReference>
<dbReference type="InterPro" id="IPR049952">
    <property type="entry name" value="PhospholipD-like_anti-phage"/>
</dbReference>
<feature type="domain" description="Helicase ATP-binding" evidence="5">
    <location>
        <begin position="243"/>
        <end position="434"/>
    </location>
</feature>
<keyword evidence="3 7" id="KW-0347">Helicase</keyword>
<dbReference type="SUPFAM" id="SSF52540">
    <property type="entry name" value="P-loop containing nucleoside triphosphate hydrolases"/>
    <property type="match status" value="2"/>
</dbReference>
<keyword evidence="2" id="KW-0378">Hydrolase</keyword>
<evidence type="ECO:0000313" key="7">
    <source>
        <dbReference type="EMBL" id="PNC55950.1"/>
    </source>
</evidence>
<dbReference type="PANTHER" id="PTHR45766">
    <property type="entry name" value="DNA ANNEALING HELICASE AND ENDONUCLEASE ZRANB3 FAMILY MEMBER"/>
    <property type="match status" value="1"/>
</dbReference>
<dbReference type="InterPro" id="IPR038718">
    <property type="entry name" value="SNF2-like_sf"/>
</dbReference>
<dbReference type="SUPFAM" id="SSF56024">
    <property type="entry name" value="Phospholipase D/nuclease"/>
    <property type="match status" value="1"/>
</dbReference>
<keyword evidence="4" id="KW-0067">ATP-binding</keyword>
<dbReference type="RefSeq" id="WP_102735728.1">
    <property type="nucleotide sequence ID" value="NZ_PJKN01000004.1"/>
</dbReference>
<evidence type="ECO:0000259" key="5">
    <source>
        <dbReference type="PROSITE" id="PS51192"/>
    </source>
</evidence>
<dbReference type="SMART" id="SM00490">
    <property type="entry name" value="HELICc"/>
    <property type="match status" value="1"/>
</dbReference>
<dbReference type="InterPro" id="IPR000330">
    <property type="entry name" value="SNF2_N"/>
</dbReference>
<evidence type="ECO:0000256" key="1">
    <source>
        <dbReference type="ARBA" id="ARBA00022741"/>
    </source>
</evidence>
<dbReference type="Pfam" id="PF13091">
    <property type="entry name" value="PLDc_2"/>
    <property type="match status" value="1"/>
</dbReference>
<dbReference type="Gene3D" id="3.40.50.300">
    <property type="entry name" value="P-loop containing nucleotide triphosphate hydrolases"/>
    <property type="match status" value="1"/>
</dbReference>
<sequence>MSLQRYSSRTADLHGDFLAEALKGARRYLRIAGYFRSSVFEVAGEALEAVPEVKILCNSDLDAADLMAAGGEAELKARWNEEDPGMASLLRREQYRRLARMLEQGNLEIRLVSGEKMFLHGKAGCISYSPESGRPRRAFVGSVNESLNGWKRNYELLWSDDGEESADWVEREFFALWNTAVPLPEAIRQEVFRLARREEIPLAEARRTPESMPRAALAEAPIYRGGEQLQPWQRAFVVRFLQDRRRFGKARLLLADEVGVGKTLSMAGSAVVSALLGDGPVLILSPSTLTFQWQVEMKDRLGVPSAVWSSVEKAWVSVDGRMLSPRKDLKSIGRCPCRIGIVSTGIIMHQYDAGTKKFTRESEVLLNGVYGLVILDEAHRARAQGTEQRRKKNNLLRFMERAGRRTRHMILGTATPIQTQVRELWDLLETLGGDAPHVLGDALSPWRDMERALPLVTGEAGADGMREEERWQWLCNPLPPRFEDPALDDLRDAAGEDDGCFVSRALYRDLAGAYEFRSALDACAGRDWFKFHNPVLRCTVLRKRSMLEEKGLLVRVGVRLHPLGTDADAGRKYGYHFNGLALPTQPSFDEAYAAAEEFCRLLAARTPSAGFMKSLLLKRICSSYEAGRSTAEKLLGRGSMEEDWAEGEDDEEEMRESFLSNLSPAEEACLKTVSRLLEQESARDKKLETIRWFLTEFRTDGKNWLEHGCIIFSQYYDTAAHVAGWLAAELGDEPVALYAGVGRSRLFLGHSSAAEEREPIKRAVKNREIRVVVATDAACEGLNLQTLGMLINCDLPWNPSRMEQRLGRIKRFGQSRECVDMLNLVYRGTLDERIYSVLSERMKNIYDLFGSLPETIDDAWIDEQESLQERLDKYVHERDEARNAFTLTYDDRLDPEANQWEECSRVLSRRDIEEEMNKGW</sequence>
<dbReference type="CDD" id="cd18011">
    <property type="entry name" value="DEXDc_RapA"/>
    <property type="match status" value="1"/>
</dbReference>
<evidence type="ECO:0000256" key="3">
    <source>
        <dbReference type="ARBA" id="ARBA00022806"/>
    </source>
</evidence>
<dbReference type="GO" id="GO:0004386">
    <property type="term" value="F:helicase activity"/>
    <property type="evidence" value="ECO:0007669"/>
    <property type="project" value="UniProtKB-KW"/>
</dbReference>
<organism evidence="7 8">
    <name type="scientific">Akkermansia muciniphila</name>
    <dbReference type="NCBI Taxonomy" id="239935"/>
    <lineage>
        <taxon>Bacteria</taxon>
        <taxon>Pseudomonadati</taxon>
        <taxon>Verrucomicrobiota</taxon>
        <taxon>Verrucomicrobiia</taxon>
        <taxon>Verrucomicrobiales</taxon>
        <taxon>Akkermansiaceae</taxon>
        <taxon>Akkermansia</taxon>
    </lineage>
</organism>
<feature type="domain" description="Helicase C-terminal" evidence="6">
    <location>
        <begin position="689"/>
        <end position="872"/>
    </location>
</feature>
<dbReference type="InterPro" id="IPR001650">
    <property type="entry name" value="Helicase_C-like"/>
</dbReference>
<dbReference type="InterPro" id="IPR049730">
    <property type="entry name" value="SNF2/RAD54-like_C"/>
</dbReference>
<dbReference type="Pfam" id="PF00271">
    <property type="entry name" value="Helicase_C"/>
    <property type="match status" value="1"/>
</dbReference>
<comment type="caution">
    <text evidence="7">The sequence shown here is derived from an EMBL/GenBank/DDBJ whole genome shotgun (WGS) entry which is preliminary data.</text>
</comment>
<keyword evidence="1" id="KW-0547">Nucleotide-binding</keyword>